<dbReference type="InterPro" id="IPR001279">
    <property type="entry name" value="Metallo-B-lactamas"/>
</dbReference>
<evidence type="ECO:0000313" key="3">
    <source>
        <dbReference type="Proteomes" id="UP001203207"/>
    </source>
</evidence>
<feature type="domain" description="Metallo-beta-lactamase" evidence="1">
    <location>
        <begin position="21"/>
        <end position="183"/>
    </location>
</feature>
<accession>A0AAE3K7H2</accession>
<sequence>MRPVEIDRFSVPVETRAPTGQTNAYLIQEVETDETVLIDPAGRIDALDAAVAEQSVAHIAVTHSHPDHVGAVLAYGMQSTADIWSVHTHETRLAEAIGVYPAQTFRDGDQIGPVTAIATPGHAADHVAFEIKTQDGDHALICGDLAIEPGSIFVGGADGDMNAYLNSLRLLRNREPDVLYPGHGDPITEPVKTIDRLIQHRHEREARVHAAIKTGSTSPDTILEAAYDKDLTGVRDLARLTVIAHIEKLAAESKIEWNPDTEYVTRTE</sequence>
<evidence type="ECO:0000313" key="2">
    <source>
        <dbReference type="EMBL" id="MCL9815455.1"/>
    </source>
</evidence>
<dbReference type="InterPro" id="IPR036388">
    <property type="entry name" value="WH-like_DNA-bd_sf"/>
</dbReference>
<gene>
    <name evidence="2" type="ORF">AArcSt2_00705</name>
</gene>
<reference evidence="2" key="1">
    <citation type="journal article" date="2022" name="Syst. Appl. Microbiol.">
        <title>Natronocalculus amylovorans gen. nov., sp. nov., and Natranaeroarchaeum aerophilus sp. nov., dominant culturable amylolytic natronoarchaea from hypersaline soda lakes in southwestern Siberia.</title>
        <authorList>
            <person name="Sorokin D.Y."/>
            <person name="Elcheninov A.G."/>
            <person name="Khizhniak T.V."/>
            <person name="Koenen M."/>
            <person name="Bale N.J."/>
            <person name="Damste J.S.S."/>
            <person name="Kublanov I.V."/>
        </authorList>
    </citation>
    <scope>NUCLEOTIDE SEQUENCE</scope>
    <source>
        <strain evidence="2">AArc-St2</strain>
    </source>
</reference>
<protein>
    <submittedName>
        <fullName evidence="2">MBL fold metallo-hydrolase</fullName>
    </submittedName>
</protein>
<dbReference type="RefSeq" id="WP_174653001.1">
    <property type="nucleotide sequence ID" value="NZ_JAKRVX010000001.1"/>
</dbReference>
<proteinExistence type="predicted"/>
<dbReference type="AlphaFoldDB" id="A0AAE3K7H2"/>
<name>A0AAE3K7H2_9EURY</name>
<dbReference type="SMART" id="SM00849">
    <property type="entry name" value="Lactamase_B"/>
    <property type="match status" value="1"/>
</dbReference>
<keyword evidence="3" id="KW-1185">Reference proteome</keyword>
<evidence type="ECO:0000259" key="1">
    <source>
        <dbReference type="SMART" id="SM00849"/>
    </source>
</evidence>
<dbReference type="InterPro" id="IPR036866">
    <property type="entry name" value="RibonucZ/Hydroxyglut_hydro"/>
</dbReference>
<comment type="caution">
    <text evidence="2">The sequence shown here is derived from an EMBL/GenBank/DDBJ whole genome shotgun (WGS) entry which is preliminary data.</text>
</comment>
<dbReference type="Pfam" id="PF00753">
    <property type="entry name" value="Lactamase_B"/>
    <property type="match status" value="1"/>
</dbReference>
<dbReference type="SUPFAM" id="SSF56281">
    <property type="entry name" value="Metallo-hydrolase/oxidoreductase"/>
    <property type="match status" value="1"/>
</dbReference>
<organism evidence="2 3">
    <name type="scientific">Natronocalculus amylovorans</name>
    <dbReference type="NCBI Taxonomy" id="2917812"/>
    <lineage>
        <taxon>Archaea</taxon>
        <taxon>Methanobacteriati</taxon>
        <taxon>Methanobacteriota</taxon>
        <taxon>Stenosarchaea group</taxon>
        <taxon>Halobacteria</taxon>
        <taxon>Halobacteriales</taxon>
        <taxon>Haloferacaceae</taxon>
        <taxon>Natronocalculus</taxon>
    </lineage>
</organism>
<reference evidence="2" key="2">
    <citation type="submission" date="2022-02" db="EMBL/GenBank/DDBJ databases">
        <authorList>
            <person name="Elcheninov A.G."/>
            <person name="Sorokin D.Y."/>
            <person name="Kublanov I.V."/>
        </authorList>
    </citation>
    <scope>NUCLEOTIDE SEQUENCE</scope>
    <source>
        <strain evidence="2">AArc-St2</strain>
    </source>
</reference>
<dbReference type="Gene3D" id="1.10.10.10">
    <property type="entry name" value="Winged helix-like DNA-binding domain superfamily/Winged helix DNA-binding domain"/>
    <property type="match status" value="1"/>
</dbReference>
<dbReference type="PANTHER" id="PTHR23131:SF0">
    <property type="entry name" value="ENDORIBONUCLEASE LACTB2"/>
    <property type="match status" value="1"/>
</dbReference>
<dbReference type="PANTHER" id="PTHR23131">
    <property type="entry name" value="ENDORIBONUCLEASE LACTB2"/>
    <property type="match status" value="1"/>
</dbReference>
<dbReference type="Proteomes" id="UP001203207">
    <property type="component" value="Unassembled WGS sequence"/>
</dbReference>
<dbReference type="Gene3D" id="3.60.15.10">
    <property type="entry name" value="Ribonuclease Z/Hydroxyacylglutathione hydrolase-like"/>
    <property type="match status" value="1"/>
</dbReference>
<dbReference type="InterPro" id="IPR050662">
    <property type="entry name" value="Sec-metab_biosynth-thioest"/>
</dbReference>
<dbReference type="EMBL" id="JAKRVX010000001">
    <property type="protein sequence ID" value="MCL9815455.1"/>
    <property type="molecule type" value="Genomic_DNA"/>
</dbReference>